<dbReference type="Pfam" id="PF22725">
    <property type="entry name" value="GFO_IDH_MocA_C3"/>
    <property type="match status" value="1"/>
</dbReference>
<dbReference type="RefSeq" id="WP_286277565.1">
    <property type="nucleotide sequence ID" value="NZ_AP027731.1"/>
</dbReference>
<evidence type="ECO:0000259" key="5">
    <source>
        <dbReference type="Pfam" id="PF01408"/>
    </source>
</evidence>
<keyword evidence="2" id="KW-0560">Oxidoreductase</keyword>
<evidence type="ECO:0000256" key="3">
    <source>
        <dbReference type="ARBA" id="ARBA00023027"/>
    </source>
</evidence>
<feature type="region of interest" description="Disordered" evidence="4">
    <location>
        <begin position="260"/>
        <end position="290"/>
    </location>
</feature>
<keyword evidence="9" id="KW-1185">Reference proteome</keyword>
<evidence type="ECO:0000256" key="1">
    <source>
        <dbReference type="ARBA" id="ARBA00010928"/>
    </source>
</evidence>
<dbReference type="Gene3D" id="3.30.360.10">
    <property type="entry name" value="Dihydrodipicolinate Reductase, domain 2"/>
    <property type="match status" value="1"/>
</dbReference>
<evidence type="ECO:0000256" key="2">
    <source>
        <dbReference type="ARBA" id="ARBA00023002"/>
    </source>
</evidence>
<dbReference type="InterPro" id="IPR036291">
    <property type="entry name" value="NAD(P)-bd_dom_sf"/>
</dbReference>
<dbReference type="EMBL" id="AP027731">
    <property type="protein sequence ID" value="BDZ47706.1"/>
    <property type="molecule type" value="Genomic_DNA"/>
</dbReference>
<feature type="domain" description="GFO/IDH/MocA-like oxidoreductase" evidence="6">
    <location>
        <begin position="132"/>
        <end position="247"/>
    </location>
</feature>
<gene>
    <name evidence="7" type="ORF">GCM10025866_00030</name>
    <name evidence="8" type="ORF">GCM10025866_36150</name>
</gene>
<reference evidence="9" key="2">
    <citation type="journal article" date="2019" name="Int. J. Syst. Evol. Microbiol.">
        <title>The Global Catalogue of Microorganisms (GCM) 10K type strain sequencing project: providing services to taxonomists for standard genome sequencing and annotation.</title>
        <authorList>
            <consortium name="The Broad Institute Genomics Platform"/>
            <consortium name="The Broad Institute Genome Sequencing Center for Infectious Disease"/>
            <person name="Wu L."/>
            <person name="Ma J."/>
        </authorList>
    </citation>
    <scope>NUCLEOTIDE SEQUENCE [LARGE SCALE GENOMIC DNA]</scope>
    <source>
        <strain evidence="9">NBRC 108725</strain>
    </source>
</reference>
<feature type="domain" description="Gfo/Idh/MocA-like oxidoreductase N-terminal" evidence="5">
    <location>
        <begin position="6"/>
        <end position="122"/>
    </location>
</feature>
<keyword evidence="3" id="KW-0520">NAD</keyword>
<evidence type="ECO:0000313" key="9">
    <source>
        <dbReference type="Proteomes" id="UP001321498"/>
    </source>
</evidence>
<protein>
    <submittedName>
        <fullName evidence="8">Oxidoreductase</fullName>
    </submittedName>
</protein>
<accession>A0ABM8GH81</accession>
<sequence>MTGTTRWAIVGTGGIARRVLQDLRLTENVEVVAAGSRTQETADRFCAETGVPRGYGDYDELLRDPDVDLVYICTPHPMHADYARRAILARKHVLVEKPMTMSVADAVELRDLAAEHDVFLMEALWTRFNPNFRRALAIAADGQIGELRLAQTGMGFPVPASGPKRFWDPALGGGALWDLGVYTLSIVHAFLGSPRSISAAGEVQGDGVDRWEAVTLDYEGGGVAVAVSSIVFAVPPTASIGGTKGTLVFSGPFFSPTGGTVTLGRPLEPPRPRTSLSPSKASAMCPCSAP</sequence>
<reference evidence="8" key="3">
    <citation type="submission" date="2023-02" db="EMBL/GenBank/DDBJ databases">
        <authorList>
            <person name="Sun Q."/>
            <person name="Mori K."/>
        </authorList>
    </citation>
    <scope>NUCLEOTIDE SEQUENCE</scope>
    <source>
        <strain evidence="8">NBRC 108725</strain>
    </source>
</reference>
<evidence type="ECO:0000256" key="4">
    <source>
        <dbReference type="SAM" id="MobiDB-lite"/>
    </source>
</evidence>
<dbReference type="InterPro" id="IPR000683">
    <property type="entry name" value="Gfo/Idh/MocA-like_OxRdtase_N"/>
</dbReference>
<dbReference type="SUPFAM" id="SSF51735">
    <property type="entry name" value="NAD(P)-binding Rossmann-fold domains"/>
    <property type="match status" value="1"/>
</dbReference>
<proteinExistence type="inferred from homology"/>
<dbReference type="Pfam" id="PF01408">
    <property type="entry name" value="GFO_IDH_MocA"/>
    <property type="match status" value="1"/>
</dbReference>
<dbReference type="PANTHER" id="PTHR22604:SF105">
    <property type="entry name" value="TRANS-1,2-DIHYDROBENZENE-1,2-DIOL DEHYDROGENASE"/>
    <property type="match status" value="1"/>
</dbReference>
<evidence type="ECO:0000313" key="7">
    <source>
        <dbReference type="EMBL" id="BDZ44094.1"/>
    </source>
</evidence>
<dbReference type="Gene3D" id="3.40.50.720">
    <property type="entry name" value="NAD(P)-binding Rossmann-like Domain"/>
    <property type="match status" value="1"/>
</dbReference>
<dbReference type="PANTHER" id="PTHR22604">
    <property type="entry name" value="OXIDOREDUCTASES"/>
    <property type="match status" value="1"/>
</dbReference>
<dbReference type="EMBL" id="AP027731">
    <property type="protein sequence ID" value="BDZ44094.1"/>
    <property type="molecule type" value="Genomic_DNA"/>
</dbReference>
<reference evidence="8" key="1">
    <citation type="journal article" date="2014" name="Int. J. Syst. Evol. Microbiol.">
        <title>Complete genome of a new Firmicutes species belonging to the dominant human colonic microbiota ('Ruminococcus bicirculans') reveals two chromosomes and a selective capacity to utilize plant glucans.</title>
        <authorList>
            <consortium name="NISC Comparative Sequencing Program"/>
            <person name="Wegmann U."/>
            <person name="Louis P."/>
            <person name="Goesmann A."/>
            <person name="Henrissat B."/>
            <person name="Duncan S.H."/>
            <person name="Flint H.J."/>
        </authorList>
    </citation>
    <scope>NUCLEOTIDE SEQUENCE</scope>
    <source>
        <strain evidence="8">NBRC 108725</strain>
    </source>
</reference>
<name>A0ABM8GH81_9MICO</name>
<dbReference type="InterPro" id="IPR050984">
    <property type="entry name" value="Gfo/Idh/MocA_domain"/>
</dbReference>
<evidence type="ECO:0000313" key="8">
    <source>
        <dbReference type="EMBL" id="BDZ47706.1"/>
    </source>
</evidence>
<dbReference type="Proteomes" id="UP001321498">
    <property type="component" value="Chromosome"/>
</dbReference>
<organism evidence="8 9">
    <name type="scientific">Naasia aerilata</name>
    <dbReference type="NCBI Taxonomy" id="1162966"/>
    <lineage>
        <taxon>Bacteria</taxon>
        <taxon>Bacillati</taxon>
        <taxon>Actinomycetota</taxon>
        <taxon>Actinomycetes</taxon>
        <taxon>Micrococcales</taxon>
        <taxon>Microbacteriaceae</taxon>
        <taxon>Naasia</taxon>
    </lineage>
</organism>
<comment type="similarity">
    <text evidence="1">Belongs to the Gfo/Idh/MocA family.</text>
</comment>
<evidence type="ECO:0000259" key="6">
    <source>
        <dbReference type="Pfam" id="PF22725"/>
    </source>
</evidence>
<dbReference type="SUPFAM" id="SSF55347">
    <property type="entry name" value="Glyceraldehyde-3-phosphate dehydrogenase-like, C-terminal domain"/>
    <property type="match status" value="1"/>
</dbReference>
<dbReference type="InterPro" id="IPR055170">
    <property type="entry name" value="GFO_IDH_MocA-like_dom"/>
</dbReference>